<accession>A0A6I0K6U6</accession>
<name>A0A6I0K6U6_BACUN</name>
<dbReference type="SUPFAM" id="SSF51445">
    <property type="entry name" value="(Trans)glycosidases"/>
    <property type="match status" value="1"/>
</dbReference>
<reference evidence="2 3" key="1">
    <citation type="journal article" date="2019" name="Nat. Med.">
        <title>A library of human gut bacterial isolates paired with longitudinal multiomics data enables mechanistic microbiome research.</title>
        <authorList>
            <person name="Poyet M."/>
            <person name="Groussin M."/>
            <person name="Gibbons S.M."/>
            <person name="Avila-Pacheco J."/>
            <person name="Jiang X."/>
            <person name="Kearney S.M."/>
            <person name="Perrotta A.R."/>
            <person name="Berdy B."/>
            <person name="Zhao S."/>
            <person name="Lieberman T.D."/>
            <person name="Swanson P.K."/>
            <person name="Smith M."/>
            <person name="Roesemann S."/>
            <person name="Alexander J.E."/>
            <person name="Rich S.A."/>
            <person name="Livny J."/>
            <person name="Vlamakis H."/>
            <person name="Clish C."/>
            <person name="Bullock K."/>
            <person name="Deik A."/>
            <person name="Scott J."/>
            <person name="Pierce K.A."/>
            <person name="Xavier R.J."/>
            <person name="Alm E.J."/>
        </authorList>
    </citation>
    <scope>NUCLEOTIDE SEQUENCE [LARGE SCALE GENOMIC DNA]</scope>
    <source>
        <strain evidence="2 3">BIOML-A27</strain>
    </source>
</reference>
<dbReference type="GO" id="GO:0046559">
    <property type="term" value="F:alpha-glucuronidase activity"/>
    <property type="evidence" value="ECO:0007669"/>
    <property type="project" value="InterPro"/>
</dbReference>
<feature type="domain" description="Glycosyl hydrolase family 67 C-terminal" evidence="1">
    <location>
        <begin position="33"/>
        <end position="262"/>
    </location>
</feature>
<evidence type="ECO:0000313" key="2">
    <source>
        <dbReference type="EMBL" id="KAB4160631.1"/>
    </source>
</evidence>
<dbReference type="InterPro" id="IPR037054">
    <property type="entry name" value="A-glucoronidase_C_sf"/>
</dbReference>
<dbReference type="InterPro" id="IPR017853">
    <property type="entry name" value="GH"/>
</dbReference>
<evidence type="ECO:0000259" key="1">
    <source>
        <dbReference type="Pfam" id="PF07477"/>
    </source>
</evidence>
<dbReference type="EMBL" id="WCUG01000215">
    <property type="protein sequence ID" value="KAB4160631.1"/>
    <property type="molecule type" value="Genomic_DNA"/>
</dbReference>
<organism evidence="2 3">
    <name type="scientific">Bacteroides uniformis</name>
    <dbReference type="NCBI Taxonomy" id="820"/>
    <lineage>
        <taxon>Bacteria</taxon>
        <taxon>Pseudomonadati</taxon>
        <taxon>Bacteroidota</taxon>
        <taxon>Bacteroidia</taxon>
        <taxon>Bacteroidales</taxon>
        <taxon>Bacteroidaceae</taxon>
        <taxon>Bacteroides</taxon>
    </lineage>
</organism>
<proteinExistence type="predicted"/>
<dbReference type="AlphaFoldDB" id="A0A6I0K6U6"/>
<dbReference type="Gene3D" id="3.20.20.80">
    <property type="entry name" value="Glycosidases"/>
    <property type="match status" value="1"/>
</dbReference>
<comment type="caution">
    <text evidence="2">The sequence shown here is derived from an EMBL/GenBank/DDBJ whole genome shotgun (WGS) entry which is preliminary data.</text>
</comment>
<dbReference type="GO" id="GO:0045493">
    <property type="term" value="P:xylan catabolic process"/>
    <property type="evidence" value="ECO:0007669"/>
    <property type="project" value="InterPro"/>
</dbReference>
<protein>
    <submittedName>
        <fullName evidence="2">Alpha-glucuronidase</fullName>
    </submittedName>
</protein>
<evidence type="ECO:0000313" key="3">
    <source>
        <dbReference type="Proteomes" id="UP000433928"/>
    </source>
</evidence>
<dbReference type="PANTHER" id="PTHR39207">
    <property type="entry name" value="ALPHA-GLUCURONIDASE A"/>
    <property type="match status" value="1"/>
</dbReference>
<dbReference type="GO" id="GO:0005576">
    <property type="term" value="C:extracellular region"/>
    <property type="evidence" value="ECO:0007669"/>
    <property type="project" value="InterPro"/>
</dbReference>
<dbReference type="PANTHER" id="PTHR39207:SF1">
    <property type="entry name" value="ALPHA-GLUCURONIDASE A"/>
    <property type="match status" value="1"/>
</dbReference>
<gene>
    <name evidence="2" type="ORF">GAQ59_23880</name>
</gene>
<dbReference type="Proteomes" id="UP000433928">
    <property type="component" value="Unassembled WGS sequence"/>
</dbReference>
<dbReference type="Pfam" id="PF07477">
    <property type="entry name" value="Glyco_hydro_67C"/>
    <property type="match status" value="1"/>
</dbReference>
<dbReference type="Gene3D" id="3.90.1330.10">
    <property type="entry name" value="Alpha-glucuronidase, C-terminal domain"/>
    <property type="match status" value="1"/>
</dbReference>
<dbReference type="InterPro" id="IPR011099">
    <property type="entry name" value="Glyco_hydro_67_C"/>
</dbReference>
<feature type="non-terminal residue" evidence="2">
    <location>
        <position position="1"/>
    </location>
</feature>
<sequence length="296" mass="34837">LAPMWEEFFDFVKPSSLKAIAGVANIGTDTNWCGHPFAQANWYAFGRMAWNPSLTSGTIAEEWLKQTFFDVSNPKHAPIAYEIHNMMMESREAVVDYMMPLGLHHLFAWGHHYGPEPWCDVPGARPDWMPSYYHKADKQGIGFDRSHTGSNATAQYPDSLCRLYDDIRTCPDEYLLWFHHAPWQHTMQSGRTLWDELCYRYDHGVQQVRSFQKKWDLTENYIDAERFKDVQSRLKIQARDAVWWKDACLLYFQEFSGMRAPYEVERPIHELEDLKQVKLPINNHECPTPKMLNERR</sequence>
<dbReference type="GO" id="GO:0033939">
    <property type="term" value="F:xylan alpha-1,2-glucuronosidase activity"/>
    <property type="evidence" value="ECO:0007669"/>
    <property type="project" value="TreeGrafter"/>
</dbReference>